<dbReference type="AlphaFoldDB" id="G0V2X3"/>
<sequence length="263" mass="28873">MHWRQTDFFEGLRSVPRDLEGLHNHKKKLKLILEKRYLIAPEAVEEALDPHSGEKFERTYADMISQVVSKFNRSTRCELKVRVDLRLAKGLQLMRQAGKEASPRSKEACGNKRAAEVAKSANRSSAAQQGMQQQQQQLSPRYPCFSLRSRDIGASPQGKASVDISDRSWHHGPKATANSARSQTPLAATPDLLSAVLRRTAGVTGSSATACSEGDSSVVKSDTCRSCMDVLFATPPMFEGFKAPLEFSPADSLTSKSPTLLQP</sequence>
<accession>G0V2X3</accession>
<dbReference type="VEuPathDB" id="TriTrypDB:TcIL3000.11.15130"/>
<name>G0V2X3_TRYCI</name>
<evidence type="ECO:0000313" key="2">
    <source>
        <dbReference type="EMBL" id="CCC95996.1"/>
    </source>
</evidence>
<reference evidence="2" key="1">
    <citation type="journal article" date="2012" name="Proc. Natl. Acad. Sci. U.S.A.">
        <title>Antigenic diversity is generated by distinct evolutionary mechanisms in African trypanosome species.</title>
        <authorList>
            <person name="Jackson A.P."/>
            <person name="Berry A."/>
            <person name="Aslett M."/>
            <person name="Allison H.C."/>
            <person name="Burton P."/>
            <person name="Vavrova-Anderson J."/>
            <person name="Brown R."/>
            <person name="Browne H."/>
            <person name="Corton N."/>
            <person name="Hauser H."/>
            <person name="Gamble J."/>
            <person name="Gilderthorp R."/>
            <person name="Marcello L."/>
            <person name="McQuillan J."/>
            <person name="Otto T.D."/>
            <person name="Quail M.A."/>
            <person name="Sanders M.J."/>
            <person name="van Tonder A."/>
            <person name="Ginger M.L."/>
            <person name="Field M.C."/>
            <person name="Barry J.D."/>
            <person name="Hertz-Fowler C."/>
            <person name="Berriman M."/>
        </authorList>
    </citation>
    <scope>NUCLEOTIDE SEQUENCE</scope>
    <source>
        <strain evidence="2">IL3000</strain>
    </source>
</reference>
<organism evidence="2">
    <name type="scientific">Trypanosoma congolense (strain IL3000)</name>
    <dbReference type="NCBI Taxonomy" id="1068625"/>
    <lineage>
        <taxon>Eukaryota</taxon>
        <taxon>Discoba</taxon>
        <taxon>Euglenozoa</taxon>
        <taxon>Kinetoplastea</taxon>
        <taxon>Metakinetoplastina</taxon>
        <taxon>Trypanosomatida</taxon>
        <taxon>Trypanosomatidae</taxon>
        <taxon>Trypanosoma</taxon>
        <taxon>Nannomonas</taxon>
    </lineage>
</organism>
<feature type="compositionally biased region" description="Low complexity" evidence="1">
    <location>
        <begin position="128"/>
        <end position="137"/>
    </location>
</feature>
<feature type="region of interest" description="Disordered" evidence="1">
    <location>
        <begin position="152"/>
        <end position="186"/>
    </location>
</feature>
<protein>
    <submittedName>
        <fullName evidence="2">Uncharacterized protein TCIL3000_11_15130</fullName>
    </submittedName>
</protein>
<proteinExistence type="predicted"/>
<evidence type="ECO:0000256" key="1">
    <source>
        <dbReference type="SAM" id="MobiDB-lite"/>
    </source>
</evidence>
<feature type="compositionally biased region" description="Polar residues" evidence="1">
    <location>
        <begin position="176"/>
        <end position="186"/>
    </location>
</feature>
<feature type="region of interest" description="Disordered" evidence="1">
    <location>
        <begin position="95"/>
        <end position="139"/>
    </location>
</feature>
<feature type="compositionally biased region" description="Basic and acidic residues" evidence="1">
    <location>
        <begin position="97"/>
        <end position="116"/>
    </location>
</feature>
<dbReference type="EMBL" id="HE575324">
    <property type="protein sequence ID" value="CCC95996.1"/>
    <property type="molecule type" value="Genomic_DNA"/>
</dbReference>
<gene>
    <name evidence="2" type="ORF">TCIL3000_11_15130</name>
</gene>